<dbReference type="Proteomes" id="UP000474175">
    <property type="component" value="Unassembled WGS sequence"/>
</dbReference>
<name>A0A6L9LFA5_9BACT</name>
<evidence type="ECO:0000313" key="2">
    <source>
        <dbReference type="EMBL" id="NDU99285.1"/>
    </source>
</evidence>
<protein>
    <submittedName>
        <fullName evidence="2">Uncharacterized protein</fullName>
    </submittedName>
</protein>
<dbReference type="RefSeq" id="WP_163955417.1">
    <property type="nucleotide sequence ID" value="NZ_JAAFZH010000029.1"/>
</dbReference>
<feature type="transmembrane region" description="Helical" evidence="1">
    <location>
        <begin position="61"/>
        <end position="79"/>
    </location>
</feature>
<evidence type="ECO:0000313" key="3">
    <source>
        <dbReference type="Proteomes" id="UP000474175"/>
    </source>
</evidence>
<evidence type="ECO:0000256" key="1">
    <source>
        <dbReference type="SAM" id="Phobius"/>
    </source>
</evidence>
<keyword evidence="1" id="KW-0472">Membrane</keyword>
<gene>
    <name evidence="2" type="ORF">GK108_30685</name>
</gene>
<reference evidence="2 3" key="1">
    <citation type="submission" date="2020-02" db="EMBL/GenBank/DDBJ databases">
        <title>Draft genome sequence of two Spirosoma agri KCTC 52727 and Spirosoma terrae KCTC 52035.</title>
        <authorList>
            <person name="Rojas J."/>
            <person name="Ambika Manirajan B."/>
            <person name="Suarez C."/>
            <person name="Ratering S."/>
            <person name="Schnell S."/>
        </authorList>
    </citation>
    <scope>NUCLEOTIDE SEQUENCE [LARGE SCALE GENOMIC DNA]</scope>
    <source>
        <strain evidence="2 3">KCTC 52035</strain>
    </source>
</reference>
<keyword evidence="3" id="KW-1185">Reference proteome</keyword>
<comment type="caution">
    <text evidence="2">The sequence shown here is derived from an EMBL/GenBank/DDBJ whole genome shotgun (WGS) entry which is preliminary data.</text>
</comment>
<proteinExistence type="predicted"/>
<dbReference type="AlphaFoldDB" id="A0A6L9LFA5"/>
<dbReference type="EMBL" id="JAAFZH010000029">
    <property type="protein sequence ID" value="NDU99285.1"/>
    <property type="molecule type" value="Genomic_DNA"/>
</dbReference>
<keyword evidence="1" id="KW-0812">Transmembrane</keyword>
<organism evidence="2 3">
    <name type="scientific">Spirosoma terrae</name>
    <dbReference type="NCBI Taxonomy" id="1968276"/>
    <lineage>
        <taxon>Bacteria</taxon>
        <taxon>Pseudomonadati</taxon>
        <taxon>Bacteroidota</taxon>
        <taxon>Cytophagia</taxon>
        <taxon>Cytophagales</taxon>
        <taxon>Cytophagaceae</taxon>
        <taxon>Spirosoma</taxon>
    </lineage>
</organism>
<keyword evidence="1" id="KW-1133">Transmembrane helix</keyword>
<accession>A0A6L9LFA5</accession>
<sequence length="89" mass="10578">MHGYIDPNLRFEIAHASAISFYESIQQIEREQNVAFFFDYDEEVKRIASDFEPMNMLYTKVRSTFIVLVLYNFLVMLTNHGRSEDNSWS</sequence>